<reference evidence="1" key="1">
    <citation type="journal article" date="2021" name="Genome Biol. Evol.">
        <title>A High-Quality Reference Genome for a Parasitic Bivalve with Doubly Uniparental Inheritance (Bivalvia: Unionida).</title>
        <authorList>
            <person name="Smith C.H."/>
        </authorList>
    </citation>
    <scope>NUCLEOTIDE SEQUENCE</scope>
    <source>
        <strain evidence="1">CHS0354</strain>
    </source>
</reference>
<keyword evidence="2" id="KW-1185">Reference proteome</keyword>
<dbReference type="PANTHER" id="PTHR14454:SF11">
    <property type="entry name" value="SERRANO, ISOFORM F"/>
    <property type="match status" value="1"/>
</dbReference>
<organism evidence="1 2">
    <name type="scientific">Potamilus streckersoni</name>
    <dbReference type="NCBI Taxonomy" id="2493646"/>
    <lineage>
        <taxon>Eukaryota</taxon>
        <taxon>Metazoa</taxon>
        <taxon>Spiralia</taxon>
        <taxon>Lophotrochozoa</taxon>
        <taxon>Mollusca</taxon>
        <taxon>Bivalvia</taxon>
        <taxon>Autobranchia</taxon>
        <taxon>Heteroconchia</taxon>
        <taxon>Palaeoheterodonta</taxon>
        <taxon>Unionida</taxon>
        <taxon>Unionoidea</taxon>
        <taxon>Unionidae</taxon>
        <taxon>Ambleminae</taxon>
        <taxon>Lampsilini</taxon>
        <taxon>Potamilus</taxon>
    </lineage>
</organism>
<dbReference type="AlphaFoldDB" id="A0AAE0RNZ1"/>
<reference evidence="1" key="3">
    <citation type="submission" date="2023-05" db="EMBL/GenBank/DDBJ databases">
        <authorList>
            <person name="Smith C.H."/>
        </authorList>
    </citation>
    <scope>NUCLEOTIDE SEQUENCE</scope>
    <source>
        <strain evidence="1">CHS0354</strain>
        <tissue evidence="1">Mantle</tissue>
    </source>
</reference>
<accession>A0AAE0RNZ1</accession>
<name>A0AAE0RNZ1_9BIVA</name>
<reference evidence="1" key="2">
    <citation type="journal article" date="2021" name="Genome Biol. Evol.">
        <title>Developing a high-quality reference genome for a parasitic bivalve with doubly uniparental inheritance (Bivalvia: Unionida).</title>
        <authorList>
            <person name="Smith C.H."/>
        </authorList>
    </citation>
    <scope>NUCLEOTIDE SEQUENCE</scope>
    <source>
        <strain evidence="1">CHS0354</strain>
        <tissue evidence="1">Mantle</tissue>
    </source>
</reference>
<proteinExistence type="predicted"/>
<dbReference type="EMBL" id="JAEAOA010001088">
    <property type="protein sequence ID" value="KAK3576952.1"/>
    <property type="molecule type" value="Genomic_DNA"/>
</dbReference>
<dbReference type="SUPFAM" id="SSF47769">
    <property type="entry name" value="SAM/Pointed domain"/>
    <property type="match status" value="1"/>
</dbReference>
<sequence>MQFKICSTRYEIPEFYHQFRKELPKLVIVADGYLSEMDDATFDVGQIIRFHACSKQRRFKAVAMEAAGSQEALYSIPLDHPHPLFICDKNKLGKEKVWKPQLLKDIVENHKLPLAVKFASPVVCEGTKAARISTVTLTEGFDEIFLLGNNIDDGGLNMEITAVPVKRTGMTVALLTGIQGRTDEEWSQYCTELNEAVTSSISFSYQYGPSGIRPYDLTTTNSTNSKRHSLRGISQNLSKILSEHDTMTTPKVDMERSHYHSPPDGDSSYCEINAGFQDDPQLPGLSARTESKEDKHIHYKCEGKTITTVIDVSNLLRRLKLENHIIVFKERGIDGHALFKLSEQILEKEYNFKKVESVKLMSFIRAGHIPK</sequence>
<dbReference type="Proteomes" id="UP001195483">
    <property type="component" value="Unassembled WGS sequence"/>
</dbReference>
<dbReference type="Gene3D" id="1.10.150.50">
    <property type="entry name" value="Transcription Factor, Ets-1"/>
    <property type="match status" value="1"/>
</dbReference>
<comment type="caution">
    <text evidence="1">The sequence shown here is derived from an EMBL/GenBank/DDBJ whole genome shotgun (WGS) entry which is preliminary data.</text>
</comment>
<dbReference type="PANTHER" id="PTHR14454">
    <property type="entry name" value="GRB2-ASSOCIATED AND REGULATOR OF MAPK PROTEIN FAMILY MEMBER"/>
    <property type="match status" value="1"/>
</dbReference>
<dbReference type="InterPro" id="IPR013761">
    <property type="entry name" value="SAM/pointed_sf"/>
</dbReference>
<protein>
    <recommendedName>
        <fullName evidence="3">CABIT domain-containing protein</fullName>
    </recommendedName>
</protein>
<evidence type="ECO:0000313" key="1">
    <source>
        <dbReference type="EMBL" id="KAK3576952.1"/>
    </source>
</evidence>
<evidence type="ECO:0000313" key="2">
    <source>
        <dbReference type="Proteomes" id="UP001195483"/>
    </source>
</evidence>
<gene>
    <name evidence="1" type="ORF">CHS0354_017628</name>
</gene>
<evidence type="ECO:0008006" key="3">
    <source>
        <dbReference type="Google" id="ProtNLM"/>
    </source>
</evidence>
<dbReference type="InterPro" id="IPR052281">
    <property type="entry name" value="GAREM"/>
</dbReference>